<evidence type="ECO:0000313" key="3">
    <source>
        <dbReference type="Proteomes" id="UP000265520"/>
    </source>
</evidence>
<name>A0A392MS00_9FABA</name>
<feature type="region of interest" description="Disordered" evidence="1">
    <location>
        <begin position="211"/>
        <end position="239"/>
    </location>
</feature>
<feature type="region of interest" description="Disordered" evidence="1">
    <location>
        <begin position="61"/>
        <end position="126"/>
    </location>
</feature>
<feature type="compositionally biased region" description="Low complexity" evidence="1">
    <location>
        <begin position="82"/>
        <end position="111"/>
    </location>
</feature>
<evidence type="ECO:0000313" key="2">
    <source>
        <dbReference type="EMBL" id="MCH89799.1"/>
    </source>
</evidence>
<protein>
    <submittedName>
        <fullName evidence="2">Uncharacterized protein</fullName>
    </submittedName>
</protein>
<dbReference type="Proteomes" id="UP000265520">
    <property type="component" value="Unassembled WGS sequence"/>
</dbReference>
<accession>A0A392MS00</accession>
<proteinExistence type="predicted"/>
<feature type="compositionally biased region" description="Basic and acidic residues" evidence="1">
    <location>
        <begin position="112"/>
        <end position="121"/>
    </location>
</feature>
<keyword evidence="3" id="KW-1185">Reference proteome</keyword>
<organism evidence="2 3">
    <name type="scientific">Trifolium medium</name>
    <dbReference type="NCBI Taxonomy" id="97028"/>
    <lineage>
        <taxon>Eukaryota</taxon>
        <taxon>Viridiplantae</taxon>
        <taxon>Streptophyta</taxon>
        <taxon>Embryophyta</taxon>
        <taxon>Tracheophyta</taxon>
        <taxon>Spermatophyta</taxon>
        <taxon>Magnoliopsida</taxon>
        <taxon>eudicotyledons</taxon>
        <taxon>Gunneridae</taxon>
        <taxon>Pentapetalae</taxon>
        <taxon>rosids</taxon>
        <taxon>fabids</taxon>
        <taxon>Fabales</taxon>
        <taxon>Fabaceae</taxon>
        <taxon>Papilionoideae</taxon>
        <taxon>50 kb inversion clade</taxon>
        <taxon>NPAAA clade</taxon>
        <taxon>Hologalegina</taxon>
        <taxon>IRL clade</taxon>
        <taxon>Trifolieae</taxon>
        <taxon>Trifolium</taxon>
    </lineage>
</organism>
<reference evidence="2 3" key="1">
    <citation type="journal article" date="2018" name="Front. Plant Sci.">
        <title>Red Clover (Trifolium pratense) and Zigzag Clover (T. medium) - A Picture of Genomic Similarities and Differences.</title>
        <authorList>
            <person name="Dluhosova J."/>
            <person name="Istvanek J."/>
            <person name="Nedelnik J."/>
            <person name="Repkova J."/>
        </authorList>
    </citation>
    <scope>NUCLEOTIDE SEQUENCE [LARGE SCALE GENOMIC DNA]</scope>
    <source>
        <strain evidence="3">cv. 10/8</strain>
        <tissue evidence="2">Leaf</tissue>
    </source>
</reference>
<feature type="compositionally biased region" description="Acidic residues" evidence="1">
    <location>
        <begin position="213"/>
        <end position="239"/>
    </location>
</feature>
<evidence type="ECO:0000256" key="1">
    <source>
        <dbReference type="SAM" id="MobiDB-lite"/>
    </source>
</evidence>
<dbReference type="EMBL" id="LXQA010016924">
    <property type="protein sequence ID" value="MCH89799.1"/>
    <property type="molecule type" value="Genomic_DNA"/>
</dbReference>
<sequence>ARWESKAGVPVLDGNANERYSQRFINTKELLDCSNAAEAKLCLDNMASFAERMLKLAADQMVSKKPKKSKGRTAVVLEHSKSGPGSSSSPGGAYVSSSPGGAHVSSSVAREPPQKRPREEESLVDLTGPEKQFMALAADEHEAAKGLVTRAELVDKIRILTQDILEGAKYSFENVVAQLKVVNLGVELITEGTEMMRMVENGQIIIPEVYKDMEDEEVEEDDEQDDHQEEGHDDDDDGK</sequence>
<feature type="non-terminal residue" evidence="2">
    <location>
        <position position="1"/>
    </location>
</feature>
<dbReference type="AlphaFoldDB" id="A0A392MS00"/>
<gene>
    <name evidence="2" type="ORF">A2U01_0010700</name>
</gene>
<comment type="caution">
    <text evidence="2">The sequence shown here is derived from an EMBL/GenBank/DDBJ whole genome shotgun (WGS) entry which is preliminary data.</text>
</comment>